<sequence length="229" mass="26433">MAVEAKIVFFSLVVCIWFASFVTCQTITGRPQDYGEISKAVDRFLDILVKEDTTDPDFKLDSWETLLDEEINPKLKILAHVMRSLSSRPDIPSVREQLYIPTSYLQPFITDEDAYSNDPSSKLPSLQSSGLDQIKNKERNNYWGESDIFPENEEKRNGIWYGKRATNTDDAATKRNGIWYGKRNSPTIEDKRNGIWYGKRNGIWYGKRNGIWYGKRDSGYYPSVADEVM</sequence>
<reference evidence="2" key="1">
    <citation type="submission" date="2021-10" db="EMBL/GenBank/DDBJ databases">
        <title>Tropical sea cucumber genome reveals ecological adaptation and Cuvierian tubules defense mechanism.</title>
        <authorList>
            <person name="Chen T."/>
        </authorList>
    </citation>
    <scope>NUCLEOTIDE SEQUENCE</scope>
    <source>
        <strain evidence="2">Nanhai2018</strain>
        <tissue evidence="2">Muscle</tissue>
    </source>
</reference>
<dbReference type="EMBL" id="JAIZAY010000017">
    <property type="protein sequence ID" value="KAJ8025495.1"/>
    <property type="molecule type" value="Genomic_DNA"/>
</dbReference>
<organism evidence="2 3">
    <name type="scientific">Holothuria leucospilota</name>
    <name type="common">Black long sea cucumber</name>
    <name type="synonym">Mertensiothuria leucospilota</name>
    <dbReference type="NCBI Taxonomy" id="206669"/>
    <lineage>
        <taxon>Eukaryota</taxon>
        <taxon>Metazoa</taxon>
        <taxon>Echinodermata</taxon>
        <taxon>Eleutherozoa</taxon>
        <taxon>Echinozoa</taxon>
        <taxon>Holothuroidea</taxon>
        <taxon>Aspidochirotacea</taxon>
        <taxon>Aspidochirotida</taxon>
        <taxon>Holothuriidae</taxon>
        <taxon>Holothuria</taxon>
    </lineage>
</organism>
<evidence type="ECO:0000256" key="1">
    <source>
        <dbReference type="SAM" id="SignalP"/>
    </source>
</evidence>
<keyword evidence="1" id="KW-0732">Signal</keyword>
<proteinExistence type="predicted"/>
<name>A0A9Q0YN29_HOLLE</name>
<evidence type="ECO:0000313" key="2">
    <source>
        <dbReference type="EMBL" id="KAJ8025495.1"/>
    </source>
</evidence>
<gene>
    <name evidence="2" type="ORF">HOLleu_33070</name>
</gene>
<keyword evidence="3" id="KW-1185">Reference proteome</keyword>
<dbReference type="OrthoDB" id="10419931at2759"/>
<feature type="signal peptide" evidence="1">
    <location>
        <begin position="1"/>
        <end position="24"/>
    </location>
</feature>
<protein>
    <submittedName>
        <fullName evidence="2">Uncharacterized protein</fullName>
    </submittedName>
</protein>
<accession>A0A9Q0YN29</accession>
<comment type="caution">
    <text evidence="2">The sequence shown here is derived from an EMBL/GenBank/DDBJ whole genome shotgun (WGS) entry which is preliminary data.</text>
</comment>
<dbReference type="Proteomes" id="UP001152320">
    <property type="component" value="Chromosome 17"/>
</dbReference>
<feature type="chain" id="PRO_5040474642" evidence="1">
    <location>
        <begin position="25"/>
        <end position="229"/>
    </location>
</feature>
<dbReference type="AlphaFoldDB" id="A0A9Q0YN29"/>
<evidence type="ECO:0000313" key="3">
    <source>
        <dbReference type="Proteomes" id="UP001152320"/>
    </source>
</evidence>